<feature type="transmembrane region" description="Helical" evidence="1">
    <location>
        <begin position="196"/>
        <end position="213"/>
    </location>
</feature>
<sequence>MASYLGKLHRLCPPNLPRYCDFRHCRACRIPVHFPALPSPRFLARVAATLLLAWLAAQLCLMLHTPLPWMLGPLISVSLVSIAGAPTQSWAKLRNLGQWTIGGALGLYFTPAVTELVAGLWWAIALAIGWALLLGWAFGRWLYRVQAASMLQLPGMTEARLRATTYFSGSIGAASEMTLLAEKEHARTDLVAASHSLRLVIVTVTIPFALQWAGLHGDASLAASSIKVVQWPGFAWLALATGAGALLMLKLKRANPWFLGALMVSMGLTMAGIELSAVPQWLMNAAQLVIGVSLGVRFRREFLHTAPRWLAMVALGTVGLMLICAGFAWLLHWGTGLPWVTLLLGTSPGGITEMAITAKVLQLGVPVVTAFQVCRLIAVLLLVAPLYRFLNRATP</sequence>
<protein>
    <submittedName>
        <fullName evidence="2">AbrB family transcriptional regulator</fullName>
    </submittedName>
</protein>
<dbReference type="GO" id="GO:0016020">
    <property type="term" value="C:membrane"/>
    <property type="evidence" value="ECO:0007669"/>
    <property type="project" value="InterPro"/>
</dbReference>
<feature type="transmembrane region" description="Helical" evidence="1">
    <location>
        <begin position="256"/>
        <end position="275"/>
    </location>
</feature>
<dbReference type="PANTHER" id="PTHR38457">
    <property type="entry name" value="REGULATOR ABRB-RELATED"/>
    <property type="match status" value="1"/>
</dbReference>
<dbReference type="InterPro" id="IPR017516">
    <property type="entry name" value="AbrB_dup"/>
</dbReference>
<feature type="transmembrane region" description="Helical" evidence="1">
    <location>
        <begin position="363"/>
        <end position="387"/>
    </location>
</feature>
<dbReference type="InterPro" id="IPR007820">
    <property type="entry name" value="AbrB_fam"/>
</dbReference>
<dbReference type="Pfam" id="PF05145">
    <property type="entry name" value="AbrB"/>
    <property type="match status" value="1"/>
</dbReference>
<dbReference type="AlphaFoldDB" id="A0A373FNM2"/>
<feature type="transmembrane region" description="Helical" evidence="1">
    <location>
        <begin position="310"/>
        <end position="331"/>
    </location>
</feature>
<dbReference type="PANTHER" id="PTHR38457:SF1">
    <property type="entry name" value="REGULATOR ABRB-RELATED"/>
    <property type="match status" value="1"/>
</dbReference>
<evidence type="ECO:0000313" key="2">
    <source>
        <dbReference type="EMBL" id="RGE45750.1"/>
    </source>
</evidence>
<feature type="transmembrane region" description="Helical" evidence="1">
    <location>
        <begin position="337"/>
        <end position="356"/>
    </location>
</feature>
<feature type="transmembrane region" description="Helical" evidence="1">
    <location>
        <begin position="42"/>
        <end position="61"/>
    </location>
</feature>
<reference evidence="2 3" key="1">
    <citation type="submission" date="2018-08" db="EMBL/GenBank/DDBJ databases">
        <title>Comamonas testosteroni strain SWCO2.</title>
        <authorList>
            <person name="Jiang N."/>
            <person name="Zhang X.Z."/>
        </authorList>
    </citation>
    <scope>NUCLEOTIDE SEQUENCE [LARGE SCALE GENOMIC DNA]</scope>
    <source>
        <strain evidence="2 3">SWCO2</strain>
    </source>
</reference>
<accession>A0A373FNM2</accession>
<dbReference type="EMBL" id="QURR01000007">
    <property type="protein sequence ID" value="RGE45750.1"/>
    <property type="molecule type" value="Genomic_DNA"/>
</dbReference>
<feature type="transmembrane region" description="Helical" evidence="1">
    <location>
        <begin position="233"/>
        <end position="249"/>
    </location>
</feature>
<dbReference type="GO" id="GO:0010468">
    <property type="term" value="P:regulation of gene expression"/>
    <property type="evidence" value="ECO:0007669"/>
    <property type="project" value="InterPro"/>
</dbReference>
<proteinExistence type="predicted"/>
<dbReference type="PIRSF" id="PIRSF038991">
    <property type="entry name" value="Protein_AbrB"/>
    <property type="match status" value="1"/>
</dbReference>
<name>A0A373FNM2_COMTE</name>
<comment type="caution">
    <text evidence="2">The sequence shown here is derived from an EMBL/GenBank/DDBJ whole genome shotgun (WGS) entry which is preliminary data.</text>
</comment>
<dbReference type="OrthoDB" id="8527964at2"/>
<organism evidence="2 3">
    <name type="scientific">Comamonas testosteroni</name>
    <name type="common">Pseudomonas testosteroni</name>
    <dbReference type="NCBI Taxonomy" id="285"/>
    <lineage>
        <taxon>Bacteria</taxon>
        <taxon>Pseudomonadati</taxon>
        <taxon>Pseudomonadota</taxon>
        <taxon>Betaproteobacteria</taxon>
        <taxon>Burkholderiales</taxon>
        <taxon>Comamonadaceae</taxon>
        <taxon>Comamonas</taxon>
    </lineage>
</organism>
<keyword evidence="3" id="KW-1185">Reference proteome</keyword>
<keyword evidence="1" id="KW-0812">Transmembrane</keyword>
<dbReference type="Proteomes" id="UP000261948">
    <property type="component" value="Unassembled WGS sequence"/>
</dbReference>
<keyword evidence="1" id="KW-1133">Transmembrane helix</keyword>
<evidence type="ECO:0000256" key="1">
    <source>
        <dbReference type="SAM" id="Phobius"/>
    </source>
</evidence>
<keyword evidence="1" id="KW-0472">Membrane</keyword>
<feature type="transmembrane region" description="Helical" evidence="1">
    <location>
        <begin position="120"/>
        <end position="143"/>
    </location>
</feature>
<dbReference type="NCBIfam" id="TIGR03082">
    <property type="entry name" value="Gneg_AbrB_dup"/>
    <property type="match status" value="1"/>
</dbReference>
<evidence type="ECO:0000313" key="3">
    <source>
        <dbReference type="Proteomes" id="UP000261948"/>
    </source>
</evidence>
<gene>
    <name evidence="2" type="ORF">DZC30_07335</name>
</gene>